<proteinExistence type="predicted"/>
<evidence type="ECO:0000313" key="2">
    <source>
        <dbReference type="Proteomes" id="UP001497535"/>
    </source>
</evidence>
<gene>
    <name evidence="1" type="ORF">MENTE1834_LOCUS13512</name>
</gene>
<accession>A0ACB0YKM5</accession>
<name>A0ACB0YKM5_MELEN</name>
<comment type="caution">
    <text evidence="1">The sequence shown here is derived from an EMBL/GenBank/DDBJ whole genome shotgun (WGS) entry which is preliminary data.</text>
</comment>
<dbReference type="Proteomes" id="UP001497535">
    <property type="component" value="Unassembled WGS sequence"/>
</dbReference>
<keyword evidence="2" id="KW-1185">Reference proteome</keyword>
<evidence type="ECO:0000313" key="1">
    <source>
        <dbReference type="EMBL" id="CAK5051110.1"/>
    </source>
</evidence>
<dbReference type="EMBL" id="CAVMJV010000014">
    <property type="protein sequence ID" value="CAK5051110.1"/>
    <property type="molecule type" value="Genomic_DNA"/>
</dbReference>
<sequence>MIYSKLYVKQKSLKWSGKLPALVLPSCDLESQLRIVCEKYSGPHAQIATELLDSLLPGSSGRLDDIVNRGLGVRRKESSLAIVRNLHKTRDRSSSAPNINIVRDELSFDQMRTLQASSMHSGLYNFISMR</sequence>
<protein>
    <submittedName>
        <fullName evidence="1">Uncharacterized protein</fullName>
    </submittedName>
</protein>
<organism evidence="1 2">
    <name type="scientific">Meloidogyne enterolobii</name>
    <name type="common">Root-knot nematode worm</name>
    <name type="synonym">Meloidogyne mayaguensis</name>
    <dbReference type="NCBI Taxonomy" id="390850"/>
    <lineage>
        <taxon>Eukaryota</taxon>
        <taxon>Metazoa</taxon>
        <taxon>Ecdysozoa</taxon>
        <taxon>Nematoda</taxon>
        <taxon>Chromadorea</taxon>
        <taxon>Rhabditida</taxon>
        <taxon>Tylenchina</taxon>
        <taxon>Tylenchomorpha</taxon>
        <taxon>Tylenchoidea</taxon>
        <taxon>Meloidogynidae</taxon>
        <taxon>Meloidogyninae</taxon>
        <taxon>Meloidogyne</taxon>
    </lineage>
</organism>
<reference evidence="1" key="1">
    <citation type="submission" date="2023-11" db="EMBL/GenBank/DDBJ databases">
        <authorList>
            <person name="Poullet M."/>
        </authorList>
    </citation>
    <scope>NUCLEOTIDE SEQUENCE</scope>
    <source>
        <strain evidence="1">E1834</strain>
    </source>
</reference>